<protein>
    <submittedName>
        <fullName evidence="1">Uncharacterized protein</fullName>
    </submittedName>
</protein>
<name>A0A087EBC8_9BIFI</name>
<reference evidence="1 2" key="1">
    <citation type="submission" date="2014-03" db="EMBL/GenBank/DDBJ databases">
        <title>Genomics of Bifidobacteria.</title>
        <authorList>
            <person name="Ventura M."/>
            <person name="Milani C."/>
            <person name="Lugli G.A."/>
        </authorList>
    </citation>
    <scope>NUCLEOTIDE SEQUENCE [LARGE SCALE GENOMIC DNA]</scope>
    <source>
        <strain evidence="1 2">LMG 11597</strain>
    </source>
</reference>
<dbReference type="AlphaFoldDB" id="A0A087EBC8"/>
<sequence>MPRPGAAPFKASNLLISASVRWKSSSALSRMCSREVALGSGSNLHIVIA</sequence>
<proteinExistence type="predicted"/>
<dbReference type="EMBL" id="JGZR01000002">
    <property type="protein sequence ID" value="KFJ05079.1"/>
    <property type="molecule type" value="Genomic_DNA"/>
</dbReference>
<gene>
    <name evidence="1" type="ORF">BISU_3031</name>
</gene>
<dbReference type="STRING" id="77635.BISU_3031"/>
<evidence type="ECO:0000313" key="2">
    <source>
        <dbReference type="Proteomes" id="UP000029055"/>
    </source>
</evidence>
<evidence type="ECO:0000313" key="1">
    <source>
        <dbReference type="EMBL" id="KFJ05079.1"/>
    </source>
</evidence>
<comment type="caution">
    <text evidence="1">The sequence shown here is derived from an EMBL/GenBank/DDBJ whole genome shotgun (WGS) entry which is preliminary data.</text>
</comment>
<accession>A0A087EBC8</accession>
<keyword evidence="2" id="KW-1185">Reference proteome</keyword>
<dbReference type="Proteomes" id="UP000029055">
    <property type="component" value="Unassembled WGS sequence"/>
</dbReference>
<organism evidence="1 2">
    <name type="scientific">Bifidobacterium subtile</name>
    <dbReference type="NCBI Taxonomy" id="77635"/>
    <lineage>
        <taxon>Bacteria</taxon>
        <taxon>Bacillati</taxon>
        <taxon>Actinomycetota</taxon>
        <taxon>Actinomycetes</taxon>
        <taxon>Bifidobacteriales</taxon>
        <taxon>Bifidobacteriaceae</taxon>
        <taxon>Bifidobacterium</taxon>
    </lineage>
</organism>